<keyword evidence="1" id="KW-0812">Transmembrane</keyword>
<evidence type="ECO:0000256" key="1">
    <source>
        <dbReference type="SAM" id="Phobius"/>
    </source>
</evidence>
<protein>
    <submittedName>
        <fullName evidence="2">Uncharacterized protein</fullName>
    </submittedName>
</protein>
<dbReference type="VEuPathDB" id="FungiDB:ASPTUDRAFT_47820"/>
<proteinExistence type="predicted"/>
<name>A0A1L9MUY8_ASPTC</name>
<keyword evidence="1" id="KW-0472">Membrane</keyword>
<keyword evidence="1" id="KW-1133">Transmembrane helix</keyword>
<gene>
    <name evidence="2" type="ORF">ASPTUDRAFT_47820</name>
</gene>
<accession>A0A1L9MUY8</accession>
<organism evidence="2 3">
    <name type="scientific">Aspergillus tubingensis (strain CBS 134.48)</name>
    <dbReference type="NCBI Taxonomy" id="767770"/>
    <lineage>
        <taxon>Eukaryota</taxon>
        <taxon>Fungi</taxon>
        <taxon>Dikarya</taxon>
        <taxon>Ascomycota</taxon>
        <taxon>Pezizomycotina</taxon>
        <taxon>Eurotiomycetes</taxon>
        <taxon>Eurotiomycetidae</taxon>
        <taxon>Eurotiales</taxon>
        <taxon>Aspergillaceae</taxon>
        <taxon>Aspergillus</taxon>
        <taxon>Aspergillus subgen. Circumdati</taxon>
    </lineage>
</organism>
<dbReference type="EMBL" id="KV878207">
    <property type="protein sequence ID" value="OJI80692.1"/>
    <property type="molecule type" value="Genomic_DNA"/>
</dbReference>
<evidence type="ECO:0000313" key="3">
    <source>
        <dbReference type="Proteomes" id="UP000184304"/>
    </source>
</evidence>
<feature type="transmembrane region" description="Helical" evidence="1">
    <location>
        <begin position="12"/>
        <end position="29"/>
    </location>
</feature>
<dbReference type="AlphaFoldDB" id="A0A1L9MUY8"/>
<keyword evidence="3" id="KW-1185">Reference proteome</keyword>
<dbReference type="Proteomes" id="UP000184304">
    <property type="component" value="Unassembled WGS sequence"/>
</dbReference>
<sequence>MYLWTVDCGLDGWILFAGWVLVVTLLVRSTELLGMGYTFYSVGIDVYVFTAE</sequence>
<reference evidence="3" key="1">
    <citation type="journal article" date="2017" name="Genome Biol.">
        <title>Comparative genomics reveals high biological diversity and specific adaptations in the industrially and medically important fungal genus Aspergillus.</title>
        <authorList>
            <person name="de Vries R.P."/>
            <person name="Riley R."/>
            <person name="Wiebenga A."/>
            <person name="Aguilar-Osorio G."/>
            <person name="Amillis S."/>
            <person name="Uchima C.A."/>
            <person name="Anderluh G."/>
            <person name="Asadollahi M."/>
            <person name="Askin M."/>
            <person name="Barry K."/>
            <person name="Battaglia E."/>
            <person name="Bayram O."/>
            <person name="Benocci T."/>
            <person name="Braus-Stromeyer S.A."/>
            <person name="Caldana C."/>
            <person name="Canovas D."/>
            <person name="Cerqueira G.C."/>
            <person name="Chen F."/>
            <person name="Chen W."/>
            <person name="Choi C."/>
            <person name="Clum A."/>
            <person name="Dos Santos R.A."/>
            <person name="Damasio A.R."/>
            <person name="Diallinas G."/>
            <person name="Emri T."/>
            <person name="Fekete E."/>
            <person name="Flipphi M."/>
            <person name="Freyberg S."/>
            <person name="Gallo A."/>
            <person name="Gournas C."/>
            <person name="Habgood R."/>
            <person name="Hainaut M."/>
            <person name="Harispe M.L."/>
            <person name="Henrissat B."/>
            <person name="Hilden K.S."/>
            <person name="Hope R."/>
            <person name="Hossain A."/>
            <person name="Karabika E."/>
            <person name="Karaffa L."/>
            <person name="Karanyi Z."/>
            <person name="Krasevec N."/>
            <person name="Kuo A."/>
            <person name="Kusch H."/>
            <person name="LaButti K."/>
            <person name="Lagendijk E.L."/>
            <person name="Lapidus A."/>
            <person name="Levasseur A."/>
            <person name="Lindquist E."/>
            <person name="Lipzen A."/>
            <person name="Logrieco A.F."/>
            <person name="MacCabe A."/>
            <person name="Maekelae M.R."/>
            <person name="Malavazi I."/>
            <person name="Melin P."/>
            <person name="Meyer V."/>
            <person name="Mielnichuk N."/>
            <person name="Miskei M."/>
            <person name="Molnar A.P."/>
            <person name="Mule G."/>
            <person name="Ngan C.Y."/>
            <person name="Orejas M."/>
            <person name="Orosz E."/>
            <person name="Ouedraogo J.P."/>
            <person name="Overkamp K.M."/>
            <person name="Park H.-S."/>
            <person name="Perrone G."/>
            <person name="Piumi F."/>
            <person name="Punt P.J."/>
            <person name="Ram A.F."/>
            <person name="Ramon A."/>
            <person name="Rauscher S."/>
            <person name="Record E."/>
            <person name="Riano-Pachon D.M."/>
            <person name="Robert V."/>
            <person name="Roehrig J."/>
            <person name="Ruller R."/>
            <person name="Salamov A."/>
            <person name="Salih N.S."/>
            <person name="Samson R.A."/>
            <person name="Sandor E."/>
            <person name="Sanguinetti M."/>
            <person name="Schuetze T."/>
            <person name="Sepcic K."/>
            <person name="Shelest E."/>
            <person name="Sherlock G."/>
            <person name="Sophianopoulou V."/>
            <person name="Squina F.M."/>
            <person name="Sun H."/>
            <person name="Susca A."/>
            <person name="Todd R.B."/>
            <person name="Tsang A."/>
            <person name="Unkles S.E."/>
            <person name="van de Wiele N."/>
            <person name="van Rossen-Uffink D."/>
            <person name="Oliveira J.V."/>
            <person name="Vesth T.C."/>
            <person name="Visser J."/>
            <person name="Yu J.-H."/>
            <person name="Zhou M."/>
            <person name="Andersen M.R."/>
            <person name="Archer D.B."/>
            <person name="Baker S.E."/>
            <person name="Benoit I."/>
            <person name="Brakhage A.A."/>
            <person name="Braus G.H."/>
            <person name="Fischer R."/>
            <person name="Frisvad J.C."/>
            <person name="Goldman G.H."/>
            <person name="Houbraken J."/>
            <person name="Oakley B."/>
            <person name="Pocsi I."/>
            <person name="Scazzocchio C."/>
            <person name="Seiboth B."/>
            <person name="vanKuyk P.A."/>
            <person name="Wortman J."/>
            <person name="Dyer P.S."/>
            <person name="Grigoriev I.V."/>
        </authorList>
    </citation>
    <scope>NUCLEOTIDE SEQUENCE [LARGE SCALE GENOMIC DNA]</scope>
    <source>
        <strain evidence="3">CBS 134.48</strain>
    </source>
</reference>
<evidence type="ECO:0000313" key="2">
    <source>
        <dbReference type="EMBL" id="OJI80692.1"/>
    </source>
</evidence>